<dbReference type="SUPFAM" id="SSF82153">
    <property type="entry name" value="FAS1 domain"/>
    <property type="match status" value="3"/>
</dbReference>
<dbReference type="InterPro" id="IPR000782">
    <property type="entry name" value="FAS1_domain"/>
</dbReference>
<gene>
    <name evidence="3" type="ORF">AWE51_07035</name>
</gene>
<dbReference type="Proteomes" id="UP000076715">
    <property type="component" value="Unassembled WGS sequence"/>
</dbReference>
<evidence type="ECO:0000313" key="3">
    <source>
        <dbReference type="EMBL" id="KZS40698.1"/>
    </source>
</evidence>
<organism evidence="3 4">
    <name type="scientific">Aquimarina aggregata</name>
    <dbReference type="NCBI Taxonomy" id="1642818"/>
    <lineage>
        <taxon>Bacteria</taxon>
        <taxon>Pseudomonadati</taxon>
        <taxon>Bacteroidota</taxon>
        <taxon>Flavobacteriia</taxon>
        <taxon>Flavobacteriales</taxon>
        <taxon>Flavobacteriaceae</taxon>
        <taxon>Aquimarina</taxon>
    </lineage>
</organism>
<feature type="domain" description="FAS1" evidence="2">
    <location>
        <begin position="307"/>
        <end position="444"/>
    </location>
</feature>
<dbReference type="EMBL" id="LQRT01000013">
    <property type="protein sequence ID" value="KZS40698.1"/>
    <property type="molecule type" value="Genomic_DNA"/>
</dbReference>
<accession>A0A163APB3</accession>
<protein>
    <recommendedName>
        <fullName evidence="2">FAS1 domain-containing protein</fullName>
    </recommendedName>
</protein>
<keyword evidence="1" id="KW-0732">Signal</keyword>
<dbReference type="Pfam" id="PF02469">
    <property type="entry name" value="Fasciclin"/>
    <property type="match status" value="3"/>
</dbReference>
<evidence type="ECO:0000313" key="4">
    <source>
        <dbReference type="Proteomes" id="UP000076715"/>
    </source>
</evidence>
<reference evidence="3" key="1">
    <citation type="submission" date="2016-01" db="EMBL/GenBank/DDBJ databases">
        <title>The draft genome sequence of Aquimarina sp. RZW4-3-2.</title>
        <authorList>
            <person name="Wang Y."/>
        </authorList>
    </citation>
    <scope>NUCLEOTIDE SEQUENCE [LARGE SCALE GENOMIC DNA]</scope>
    <source>
        <strain evidence="3">RZW4-3-2</strain>
    </source>
</reference>
<dbReference type="FunFam" id="2.30.180.10:FF:000032">
    <property type="entry name" value="Fasciclin domain-containing protein, putative"/>
    <property type="match status" value="1"/>
</dbReference>
<name>A0A163APB3_9FLAO</name>
<feature type="domain" description="FAS1" evidence="2">
    <location>
        <begin position="166"/>
        <end position="304"/>
    </location>
</feature>
<dbReference type="PROSITE" id="PS50213">
    <property type="entry name" value="FAS1"/>
    <property type="match status" value="3"/>
</dbReference>
<dbReference type="OrthoDB" id="9800666at2"/>
<dbReference type="InterPro" id="IPR050904">
    <property type="entry name" value="Adhesion/Biosynth-related"/>
</dbReference>
<keyword evidence="4" id="KW-1185">Reference proteome</keyword>
<evidence type="ECO:0000259" key="2">
    <source>
        <dbReference type="PROSITE" id="PS50213"/>
    </source>
</evidence>
<comment type="caution">
    <text evidence="3">The sequence shown here is derived from an EMBL/GenBank/DDBJ whole genome shotgun (WGS) entry which is preliminary data.</text>
</comment>
<feature type="chain" id="PRO_5007841544" description="FAS1 domain-containing protein" evidence="1">
    <location>
        <begin position="24"/>
        <end position="448"/>
    </location>
</feature>
<dbReference type="STRING" id="1642818.AWE51_07035"/>
<dbReference type="PANTHER" id="PTHR10900:SF77">
    <property type="entry name" value="FI19380P1"/>
    <property type="match status" value="1"/>
</dbReference>
<sequence>MKFKNLFRTVLVALFVTTLISCSDDDDTSFPPATTTIAEFVAANADYSSLLAALEKAELVATLSGSGNFTVFAPNNAAFDEFLTANGLTLETATKEQLTPILLNHVIGSEITSAQLSTGYFLNLADMSSYINTSSGVVINGVATVTTADIDQSNGVIHAVDKVIPVPTMLTFAANDPDLSTLATVATTTTGFDTDFAAVLSAADSNLTLLAPDNTAFTNLGDISGLAVETLEQILLNHVIAGVNLSTGLSTSYAKTLATYGDTDKNLSIYINTSSGVTFNGNSTVTTADAIASNGVIHKVNTVITLPTVVTFATADTDTFSTLVSALTTLTPTTDFAAVLSTGLGTDPAPFTVFAPTNDAFAAITVPTDETVLAGVLNHHVVAGANVTSDMLAATPTATTLNGDITLTAMPATVTGATNMTASNIVVEDVQAANGVIHVIDQVLLPMM</sequence>
<dbReference type="SMART" id="SM00554">
    <property type="entry name" value="FAS1"/>
    <property type="match status" value="3"/>
</dbReference>
<evidence type="ECO:0000256" key="1">
    <source>
        <dbReference type="SAM" id="SignalP"/>
    </source>
</evidence>
<dbReference type="Gene3D" id="2.30.180.10">
    <property type="entry name" value="FAS1 domain"/>
    <property type="match status" value="3"/>
</dbReference>
<dbReference type="GO" id="GO:0005615">
    <property type="term" value="C:extracellular space"/>
    <property type="evidence" value="ECO:0007669"/>
    <property type="project" value="TreeGrafter"/>
</dbReference>
<dbReference type="PANTHER" id="PTHR10900">
    <property type="entry name" value="PERIOSTIN-RELATED"/>
    <property type="match status" value="1"/>
</dbReference>
<proteinExistence type="predicted"/>
<dbReference type="RefSeq" id="WP_066314418.1">
    <property type="nucleotide sequence ID" value="NZ_LQRT01000013.1"/>
</dbReference>
<dbReference type="InterPro" id="IPR036378">
    <property type="entry name" value="FAS1_dom_sf"/>
</dbReference>
<feature type="signal peptide" evidence="1">
    <location>
        <begin position="1"/>
        <end position="23"/>
    </location>
</feature>
<dbReference type="AlphaFoldDB" id="A0A163APB3"/>
<dbReference type="PROSITE" id="PS51257">
    <property type="entry name" value="PROKAR_LIPOPROTEIN"/>
    <property type="match status" value="1"/>
</dbReference>
<feature type="domain" description="FAS1" evidence="2">
    <location>
        <begin position="34"/>
        <end position="164"/>
    </location>
</feature>